<keyword evidence="3" id="KW-1185">Reference proteome</keyword>
<organism evidence="2 3">
    <name type="scientific">Rhodococcus sovatensis</name>
    <dbReference type="NCBI Taxonomy" id="1805840"/>
    <lineage>
        <taxon>Bacteria</taxon>
        <taxon>Bacillati</taxon>
        <taxon>Actinomycetota</taxon>
        <taxon>Actinomycetes</taxon>
        <taxon>Mycobacteriales</taxon>
        <taxon>Nocardiaceae</taxon>
        <taxon>Rhodococcus</taxon>
    </lineage>
</organism>
<dbReference type="RefSeq" id="WP_338890711.1">
    <property type="nucleotide sequence ID" value="NZ_CP147846.1"/>
</dbReference>
<proteinExistence type="predicted"/>
<reference evidence="2 3" key="1">
    <citation type="submission" date="2024-03" db="EMBL/GenBank/DDBJ databases">
        <title>Natural products discovery in diverse microorganisms through a two-stage MS feature dereplication strategy.</title>
        <authorList>
            <person name="Zhang R."/>
        </authorList>
    </citation>
    <scope>NUCLEOTIDE SEQUENCE [LARGE SCALE GENOMIC DNA]</scope>
    <source>
        <strain evidence="2 3">18930</strain>
    </source>
</reference>
<feature type="compositionally biased region" description="Basic residues" evidence="1">
    <location>
        <begin position="10"/>
        <end position="23"/>
    </location>
</feature>
<name>A0ABZ2PLL4_9NOCA</name>
<evidence type="ECO:0000313" key="3">
    <source>
        <dbReference type="Proteomes" id="UP001432000"/>
    </source>
</evidence>
<evidence type="ECO:0000313" key="2">
    <source>
        <dbReference type="EMBL" id="WXG69747.1"/>
    </source>
</evidence>
<accession>A0ABZ2PLL4</accession>
<protein>
    <submittedName>
        <fullName evidence="2">Uncharacterized protein</fullName>
    </submittedName>
</protein>
<dbReference type="EMBL" id="CP147846">
    <property type="protein sequence ID" value="WXG69747.1"/>
    <property type="molecule type" value="Genomic_DNA"/>
</dbReference>
<gene>
    <name evidence="2" type="ORF">WDS16_04110</name>
</gene>
<sequence>MGSKGPASRGQKRAAKAKARQRRQQSAPVGSQHPTFPAGVLEDFAEWLVGREMGEHADRVVGLVRTTLTQIDRANPGFSVTSWTPNDAHFIVDTVERIEESDEENGAAAATNIVITLLEFLTFLDETDTWTGTDEDFAHCMEDLTDFIDNDPDVLDPEDIELPTVSEHDELAALSALPLIAGVAELVSRVGARGLPLSQVPELSSALEDNDHVHTDQRADIATLDFWAAAFAADVLESDGTDVVPGSAVDGFLSRSVENLRTVVTQHIRHQLSLSEVDISMALSNTFAVQTLLAAMTEDLPVDNADEDYDGLEGEDLRTAQLIDYRIRSLQEQGILVPEGDALSVPVPLRPAVHAGVSLAEPFGDYDPEGDL</sequence>
<feature type="region of interest" description="Disordered" evidence="1">
    <location>
        <begin position="1"/>
        <end position="35"/>
    </location>
</feature>
<dbReference type="Proteomes" id="UP001432000">
    <property type="component" value="Chromosome"/>
</dbReference>
<evidence type="ECO:0000256" key="1">
    <source>
        <dbReference type="SAM" id="MobiDB-lite"/>
    </source>
</evidence>